<name>A0ABQ1J3D1_9PROT</name>
<feature type="transmembrane region" description="Helical" evidence="5">
    <location>
        <begin position="173"/>
        <end position="193"/>
    </location>
</feature>
<feature type="transmembrane region" description="Helical" evidence="5">
    <location>
        <begin position="110"/>
        <end position="135"/>
    </location>
</feature>
<accession>A0ABQ1J3D1</accession>
<feature type="transmembrane region" description="Helical" evidence="5">
    <location>
        <begin position="254"/>
        <end position="273"/>
    </location>
</feature>
<feature type="transmembrane region" description="Helical" evidence="5">
    <location>
        <begin position="285"/>
        <end position="305"/>
    </location>
</feature>
<feature type="transmembrane region" description="Helical" evidence="5">
    <location>
        <begin position="142"/>
        <end position="161"/>
    </location>
</feature>
<reference evidence="8" key="1">
    <citation type="journal article" date="2019" name="Int. J. Syst. Evol. Microbiol.">
        <title>The Global Catalogue of Microorganisms (GCM) 10K type strain sequencing project: providing services to taxonomists for standard genome sequencing and annotation.</title>
        <authorList>
            <consortium name="The Broad Institute Genomics Platform"/>
            <consortium name="The Broad Institute Genome Sequencing Center for Infectious Disease"/>
            <person name="Wu L."/>
            <person name="Ma J."/>
        </authorList>
    </citation>
    <scope>NUCLEOTIDE SEQUENCE [LARGE SCALE GENOMIC DNA]</scope>
    <source>
        <strain evidence="8">CGMCC 1.10188</strain>
    </source>
</reference>
<evidence type="ECO:0000256" key="1">
    <source>
        <dbReference type="ARBA" id="ARBA00004141"/>
    </source>
</evidence>
<dbReference type="SUPFAM" id="SSF103473">
    <property type="entry name" value="MFS general substrate transporter"/>
    <property type="match status" value="1"/>
</dbReference>
<dbReference type="PANTHER" id="PTHR23508:SF10">
    <property type="entry name" value="CARBOXYLIC ACID TRANSPORTER PROTEIN HOMOLOG"/>
    <property type="match status" value="1"/>
</dbReference>
<organism evidence="7 8">
    <name type="scientific">Tistrella bauzanensis</name>
    <dbReference type="NCBI Taxonomy" id="657419"/>
    <lineage>
        <taxon>Bacteria</taxon>
        <taxon>Pseudomonadati</taxon>
        <taxon>Pseudomonadota</taxon>
        <taxon>Alphaproteobacteria</taxon>
        <taxon>Geminicoccales</taxon>
        <taxon>Geminicoccaceae</taxon>
        <taxon>Tistrella</taxon>
    </lineage>
</organism>
<keyword evidence="3 5" id="KW-1133">Transmembrane helix</keyword>
<evidence type="ECO:0000256" key="4">
    <source>
        <dbReference type="ARBA" id="ARBA00023136"/>
    </source>
</evidence>
<dbReference type="PANTHER" id="PTHR23508">
    <property type="entry name" value="CARBOXYLIC ACID TRANSPORTER PROTEIN HOMOLOG"/>
    <property type="match status" value="1"/>
</dbReference>
<keyword evidence="2 5" id="KW-0812">Transmembrane</keyword>
<dbReference type="InterPro" id="IPR036259">
    <property type="entry name" value="MFS_trans_sf"/>
</dbReference>
<feature type="transmembrane region" description="Helical" evidence="5">
    <location>
        <begin position="53"/>
        <end position="72"/>
    </location>
</feature>
<comment type="caution">
    <text evidence="7">The sequence shown here is derived from an EMBL/GenBank/DDBJ whole genome shotgun (WGS) entry which is preliminary data.</text>
</comment>
<evidence type="ECO:0000313" key="8">
    <source>
        <dbReference type="Proteomes" id="UP000603352"/>
    </source>
</evidence>
<dbReference type="EMBL" id="BMDZ01000082">
    <property type="protein sequence ID" value="GGB59067.1"/>
    <property type="molecule type" value="Genomic_DNA"/>
</dbReference>
<feature type="transmembrane region" description="Helical" evidence="5">
    <location>
        <begin position="222"/>
        <end position="242"/>
    </location>
</feature>
<dbReference type="RefSeq" id="WP_188582135.1">
    <property type="nucleotide sequence ID" value="NZ_BMDZ01000082.1"/>
</dbReference>
<protein>
    <submittedName>
        <fullName evidence="7">MFS transporter</fullName>
    </submittedName>
</protein>
<dbReference type="InterPro" id="IPR020846">
    <property type="entry name" value="MFS_dom"/>
</dbReference>
<sequence length="398" mass="40543">MTTLNDVAPVSTGPKRLRVLGLCFLVVLLDGLDTTSIAFVAPVLAHDWGLPHAGFTPAFVATSLGAALGYMLSGKLSARLGIRGASSLTILLFGAGTLATAAAWDIASLSVLRLVSAIGLGGVLPIAIAAAAAAFPARHKETVTMIVASGLSAGGVAGGLIGGPLMRDFGWESVFVVGGVAPLLVLPLFLNILPRAVPEPAQRRAGSVGALFHGPLAMRTSLLWSFAFLIFLVAYTLVFWIPTLLVDLGFAPQMAALGGAAFGMGGLIGNVVIMTLVGRVGINRLLMVSTALAMVLILILNQMTIQSGLTFLLIGGLGAGLITGCVGQAALAVSQYGGDLRITGVGWSSAIGRIGAIVGPAVGGMLLAMGYRAQEVIVTALLPAAIAILILVVIRVRR</sequence>
<evidence type="ECO:0000256" key="3">
    <source>
        <dbReference type="ARBA" id="ARBA00022989"/>
    </source>
</evidence>
<feature type="domain" description="Major facilitator superfamily (MFS) profile" evidence="6">
    <location>
        <begin position="19"/>
        <end position="398"/>
    </location>
</feature>
<keyword evidence="4 5" id="KW-0472">Membrane</keyword>
<comment type="subcellular location">
    <subcellularLocation>
        <location evidence="1">Membrane</location>
        <topology evidence="1">Multi-pass membrane protein</topology>
    </subcellularLocation>
</comment>
<feature type="transmembrane region" description="Helical" evidence="5">
    <location>
        <begin position="19"/>
        <end position="41"/>
    </location>
</feature>
<proteinExistence type="predicted"/>
<evidence type="ECO:0000313" key="7">
    <source>
        <dbReference type="EMBL" id="GGB59067.1"/>
    </source>
</evidence>
<dbReference type="PROSITE" id="PS50850">
    <property type="entry name" value="MFS"/>
    <property type="match status" value="1"/>
</dbReference>
<dbReference type="Pfam" id="PF07690">
    <property type="entry name" value="MFS_1"/>
    <property type="match status" value="1"/>
</dbReference>
<keyword evidence="8" id="KW-1185">Reference proteome</keyword>
<evidence type="ECO:0000259" key="6">
    <source>
        <dbReference type="PROSITE" id="PS50850"/>
    </source>
</evidence>
<feature type="transmembrane region" description="Helical" evidence="5">
    <location>
        <begin position="376"/>
        <end position="394"/>
    </location>
</feature>
<feature type="transmembrane region" description="Helical" evidence="5">
    <location>
        <begin position="84"/>
        <end position="104"/>
    </location>
</feature>
<feature type="transmembrane region" description="Helical" evidence="5">
    <location>
        <begin position="345"/>
        <end position="370"/>
    </location>
</feature>
<evidence type="ECO:0000256" key="2">
    <source>
        <dbReference type="ARBA" id="ARBA00022692"/>
    </source>
</evidence>
<evidence type="ECO:0000256" key="5">
    <source>
        <dbReference type="SAM" id="Phobius"/>
    </source>
</evidence>
<gene>
    <name evidence="7" type="ORF">GCM10011505_44840</name>
</gene>
<dbReference type="Gene3D" id="1.20.1250.20">
    <property type="entry name" value="MFS general substrate transporter like domains"/>
    <property type="match status" value="2"/>
</dbReference>
<dbReference type="Proteomes" id="UP000603352">
    <property type="component" value="Unassembled WGS sequence"/>
</dbReference>
<dbReference type="InterPro" id="IPR011701">
    <property type="entry name" value="MFS"/>
</dbReference>
<feature type="transmembrane region" description="Helical" evidence="5">
    <location>
        <begin position="311"/>
        <end position="333"/>
    </location>
</feature>